<accession>A0A3B0SVJ0</accession>
<evidence type="ECO:0000313" key="5">
    <source>
        <dbReference type="EMBL" id="VAW09945.1"/>
    </source>
</evidence>
<dbReference type="InterPro" id="IPR006665">
    <property type="entry name" value="OmpA-like"/>
</dbReference>
<dbReference type="PANTHER" id="PTHR30329:SF21">
    <property type="entry name" value="LIPOPROTEIN YIAD-RELATED"/>
    <property type="match status" value="1"/>
</dbReference>
<keyword evidence="2" id="KW-0472">Membrane</keyword>
<name>A0A3B0SVJ0_9ZZZZ</name>
<keyword evidence="3" id="KW-0998">Cell outer membrane</keyword>
<feature type="domain" description="OmpA-like" evidence="4">
    <location>
        <begin position="517"/>
        <end position="639"/>
    </location>
</feature>
<evidence type="ECO:0000259" key="4">
    <source>
        <dbReference type="PROSITE" id="PS51123"/>
    </source>
</evidence>
<reference evidence="5" key="1">
    <citation type="submission" date="2018-06" db="EMBL/GenBank/DDBJ databases">
        <authorList>
            <person name="Zhirakovskaya E."/>
        </authorList>
    </citation>
    <scope>NUCLEOTIDE SEQUENCE</scope>
</reference>
<dbReference type="EMBL" id="UOEL01000006">
    <property type="protein sequence ID" value="VAW09945.1"/>
    <property type="molecule type" value="Genomic_DNA"/>
</dbReference>
<dbReference type="InterPro" id="IPR050330">
    <property type="entry name" value="Bact_OuterMem_StrucFunc"/>
</dbReference>
<evidence type="ECO:0000256" key="1">
    <source>
        <dbReference type="ARBA" id="ARBA00004442"/>
    </source>
</evidence>
<dbReference type="CDD" id="cd07185">
    <property type="entry name" value="OmpA_C-like"/>
    <property type="match status" value="1"/>
</dbReference>
<comment type="subcellular location">
    <subcellularLocation>
        <location evidence="1">Cell outer membrane</location>
    </subcellularLocation>
</comment>
<dbReference type="Gene3D" id="3.30.1330.60">
    <property type="entry name" value="OmpA-like domain"/>
    <property type="match status" value="1"/>
</dbReference>
<gene>
    <name evidence="5" type="ORF">MNBD_BACTEROID03-1187</name>
</gene>
<dbReference type="PROSITE" id="PS51123">
    <property type="entry name" value="OMPA_2"/>
    <property type="match status" value="1"/>
</dbReference>
<proteinExistence type="predicted"/>
<dbReference type="PRINTS" id="PR01021">
    <property type="entry name" value="OMPADOMAIN"/>
</dbReference>
<organism evidence="5">
    <name type="scientific">hydrothermal vent metagenome</name>
    <dbReference type="NCBI Taxonomy" id="652676"/>
    <lineage>
        <taxon>unclassified sequences</taxon>
        <taxon>metagenomes</taxon>
        <taxon>ecological metagenomes</taxon>
    </lineage>
</organism>
<dbReference type="PANTHER" id="PTHR30329">
    <property type="entry name" value="STATOR ELEMENT OF FLAGELLAR MOTOR COMPLEX"/>
    <property type="match status" value="1"/>
</dbReference>
<dbReference type="SUPFAM" id="SSF103088">
    <property type="entry name" value="OmpA-like"/>
    <property type="match status" value="1"/>
</dbReference>
<dbReference type="AlphaFoldDB" id="A0A3B0SVJ0"/>
<dbReference type="Pfam" id="PF00691">
    <property type="entry name" value="OmpA"/>
    <property type="match status" value="1"/>
</dbReference>
<evidence type="ECO:0000256" key="3">
    <source>
        <dbReference type="ARBA" id="ARBA00023237"/>
    </source>
</evidence>
<dbReference type="InterPro" id="IPR036737">
    <property type="entry name" value="OmpA-like_sf"/>
</dbReference>
<dbReference type="InterPro" id="IPR006664">
    <property type="entry name" value="OMP_bac"/>
</dbReference>
<dbReference type="InterPro" id="IPR008969">
    <property type="entry name" value="CarboxyPept-like_regulatory"/>
</dbReference>
<protein>
    <recommendedName>
        <fullName evidence="4">OmpA-like domain-containing protein</fullName>
    </recommendedName>
</protein>
<sequence length="642" mass="72370">MKISVLFFLMTIVASHAQEVKSKADKYFYGYAYKAAIAEYKKDMGRGKLITNYQFLNLADSYFVTGDYQKASKIYLDINSKDTIMSNHRFNKMLQSLSKTSELERVRAFLKTKSDSLANELVENADFNFELLDSSSGNEQKFNVFNINGNSAQADFAPCFYKDKLLFSSGRTLKSKKMYGPSGESYLDIYIARIGSDGNVMNPNVFDLIPDSKYHKSTPHYSEGLEKVFYVLSNAENNQLSFDENGKNSLAIGMVYDNGFFGLLLKDLSTSFYYPFYEESTGKIYFAANFEDGYGGTDIYYVYTNEGQIMSEPVNLGPRINSPANEIAPFIIGESMYFSSDIFYGLGGMDIYKTNIRSDKNFSIPINLGSGINSSFDEFGFIIKSNEQGGFSGYFSSNREGGKGNDDIYGFKIDESLGPKTFSIKGKVIEPDYQQGIANATVKLLDDKGNVIKEAITRVNGRYQMEIPWREGVILEIAKDGHSSYYHSYTSKEMVEIQNIAMEVEMVSINDIVIEKEGKQVLRIPDFFFGRGKKDISPAIALELDKVVLIVQKFPSLQFRIESHTDSRGSSRTNKNLSQKRAEAIRSYLVQNGVPSERITGSLGYGEDHIINNCANGVYCLEFLHKQNLRTLFVVSNYDQLE</sequence>
<dbReference type="GO" id="GO:0009279">
    <property type="term" value="C:cell outer membrane"/>
    <property type="evidence" value="ECO:0007669"/>
    <property type="project" value="UniProtKB-SubCell"/>
</dbReference>
<dbReference type="SUPFAM" id="SSF49464">
    <property type="entry name" value="Carboxypeptidase regulatory domain-like"/>
    <property type="match status" value="1"/>
</dbReference>
<evidence type="ECO:0000256" key="2">
    <source>
        <dbReference type="ARBA" id="ARBA00023136"/>
    </source>
</evidence>